<dbReference type="EMBL" id="CM041543">
    <property type="protein sequence ID" value="KAI3363651.1"/>
    <property type="molecule type" value="Genomic_DNA"/>
</dbReference>
<sequence>MSLFLVNRYLGEEEDGSISKESRSQALLAKLQQKAKEKQRLSLTEQKQHPAEEQTERQEVKKKRKADKNTSQELQQHKKRKSEVVPLVVLDSNNHDKPAEEKKKNKKGANEKEKKNQSDGQEDTGGGEKEAETENDTGEQTTGKTSAPTGFTVLGGFENKPVQKVQRVLPQWLAQPDVIHRDIKSNLIPISHIPGLSAHLVKKLQNNGIQHLFPVQAEVIPAILESAQQELLIGRGGYKPRDFCVSAPTGSGKTLAFVIPVIQVLMKRVVCEVRALAVLPTKELAQQVCKVFTSYAEGTSLKVVMLAGQKSFAAEQASLSEHKGSMRRSLADIIVATPGRLVDHITKDSGLCLEHLRFLIIDEADRMIDSMHQSWLSHVVKAVYRLGGGREAMSIFRRTEPAHVTAASLSPPQMPLQKLLFSATLTQNPEKLQQLGLHQPRLFSSIQSPSNTLSAAPTQKQDRFDFPQGLTEYYVPCTLSKKPLLILHFILRMKLSPILCFTNSRETAHRLYLLVQLFGGIQAAEFSSRLSPGDRKNTLKEFEQGKIQLLQETLLISTDAAARGIDINGVKCVVNYDAPQYIRTYIHRIGRTARAGKAGLAFTFLLGIQEKNFLQMVVEAGSPGIQKQIVKPENLKGMEARYEQTLQELANVIKCAWIRCGTELSPAGVKAVEDTDSPDTTCCYTDKNSPVHLWILVYVVAAEQVWKDEQKDFVCNTQQPGCENACFDHFFPISQVRLWALQLIMVSTPSLLVALHVAYREHREAKHKRKLYKDKGSIDGGLFCTYTVSLVFKTAFEVGSLLAFYFLYNGFEVPILLRCSQSPCPNTVDCYISKATEKKIFLYIMGCTSILCITLNFVEFMYIVWKRLWNCFTRRYIPVEEKAFSHCQPPVSIVNKFVSTGPTVNTQDSTTQPARTSENQPVQS</sequence>
<dbReference type="Proteomes" id="UP000831701">
    <property type="component" value="Chromosome 13"/>
</dbReference>
<proteinExistence type="predicted"/>
<keyword evidence="2" id="KW-1185">Reference proteome</keyword>
<name>A0ACB8W7E2_9TELE</name>
<reference evidence="1" key="1">
    <citation type="submission" date="2022-04" db="EMBL/GenBank/DDBJ databases">
        <title>Jade perch genome.</title>
        <authorList>
            <person name="Chao B."/>
        </authorList>
    </citation>
    <scope>NUCLEOTIDE SEQUENCE</scope>
    <source>
        <strain evidence="1">CB-2022</strain>
    </source>
</reference>
<evidence type="ECO:0000313" key="1">
    <source>
        <dbReference type="EMBL" id="KAI3363651.1"/>
    </source>
</evidence>
<gene>
    <name evidence="1" type="ORF">L3Q82_001193</name>
</gene>
<evidence type="ECO:0000313" key="2">
    <source>
        <dbReference type="Proteomes" id="UP000831701"/>
    </source>
</evidence>
<organism evidence="1 2">
    <name type="scientific">Scortum barcoo</name>
    <name type="common">barcoo grunter</name>
    <dbReference type="NCBI Taxonomy" id="214431"/>
    <lineage>
        <taxon>Eukaryota</taxon>
        <taxon>Metazoa</taxon>
        <taxon>Chordata</taxon>
        <taxon>Craniata</taxon>
        <taxon>Vertebrata</taxon>
        <taxon>Euteleostomi</taxon>
        <taxon>Actinopterygii</taxon>
        <taxon>Neopterygii</taxon>
        <taxon>Teleostei</taxon>
        <taxon>Neoteleostei</taxon>
        <taxon>Acanthomorphata</taxon>
        <taxon>Eupercaria</taxon>
        <taxon>Centrarchiformes</taxon>
        <taxon>Terapontoidei</taxon>
        <taxon>Terapontidae</taxon>
        <taxon>Scortum</taxon>
    </lineage>
</organism>
<protein>
    <submittedName>
        <fullName evidence="1">Uncharacterized protein</fullName>
    </submittedName>
</protein>
<comment type="caution">
    <text evidence="1">The sequence shown here is derived from an EMBL/GenBank/DDBJ whole genome shotgun (WGS) entry which is preliminary data.</text>
</comment>
<accession>A0ACB8W7E2</accession>